<dbReference type="InterPro" id="IPR009071">
    <property type="entry name" value="HMG_box_dom"/>
</dbReference>
<dbReference type="InterPro" id="IPR036910">
    <property type="entry name" value="HMG_box_dom_sf"/>
</dbReference>
<feature type="DNA-binding region" description="HMG box" evidence="5">
    <location>
        <begin position="25"/>
        <end position="93"/>
    </location>
</feature>
<organism evidence="8 9">
    <name type="scientific">Malassezia pachydermatis</name>
    <dbReference type="NCBI Taxonomy" id="77020"/>
    <lineage>
        <taxon>Eukaryota</taxon>
        <taxon>Fungi</taxon>
        <taxon>Dikarya</taxon>
        <taxon>Basidiomycota</taxon>
        <taxon>Ustilaginomycotina</taxon>
        <taxon>Malasseziomycetes</taxon>
        <taxon>Malasseziales</taxon>
        <taxon>Malasseziaceae</taxon>
        <taxon>Malassezia</taxon>
    </lineage>
</organism>
<dbReference type="OrthoDB" id="1919336at2759"/>
<comment type="similarity">
    <text evidence="3">Belongs to the NHP6 family.</text>
</comment>
<dbReference type="FunFam" id="1.10.30.10:FF:000016">
    <property type="entry name" value="FACT complex subunit SSRP1"/>
    <property type="match status" value="1"/>
</dbReference>
<accession>A0A0M8MNF7</accession>
<evidence type="ECO:0000256" key="1">
    <source>
        <dbReference type="ARBA" id="ARBA00023125"/>
    </source>
</evidence>
<feature type="compositionally biased region" description="Polar residues" evidence="6">
    <location>
        <begin position="1"/>
        <end position="10"/>
    </location>
</feature>
<reference evidence="8 9" key="1">
    <citation type="submission" date="2015-07" db="EMBL/GenBank/DDBJ databases">
        <title>Draft Genome Sequence of Malassezia furfur CBS1878 and Malassezia pachydermatis CBS1879.</title>
        <authorList>
            <person name="Triana S."/>
            <person name="Ohm R."/>
            <person name="Gonzalez A."/>
            <person name="DeCock H."/>
            <person name="Restrepo S."/>
            <person name="Celis A."/>
        </authorList>
    </citation>
    <scope>NUCLEOTIDE SEQUENCE [LARGE SCALE GENOMIC DNA]</scope>
    <source>
        <strain evidence="8 9">CBS 1879</strain>
    </source>
</reference>
<name>A0A0M8MNF7_9BASI</name>
<evidence type="ECO:0000313" key="9">
    <source>
        <dbReference type="Proteomes" id="UP000037751"/>
    </source>
</evidence>
<dbReference type="SMART" id="SM00398">
    <property type="entry name" value="HMG"/>
    <property type="match status" value="1"/>
</dbReference>
<dbReference type="Gene3D" id="1.10.30.10">
    <property type="entry name" value="High mobility group box domain"/>
    <property type="match status" value="1"/>
</dbReference>
<dbReference type="GO" id="GO:0003677">
    <property type="term" value="F:DNA binding"/>
    <property type="evidence" value="ECO:0007669"/>
    <property type="project" value="UniProtKB-UniRule"/>
</dbReference>
<feature type="region of interest" description="Disordered" evidence="6">
    <location>
        <begin position="1"/>
        <end position="28"/>
    </location>
</feature>
<keyword evidence="9" id="KW-1185">Reference proteome</keyword>
<evidence type="ECO:0000256" key="5">
    <source>
        <dbReference type="PROSITE-ProRule" id="PRU00267"/>
    </source>
</evidence>
<dbReference type="GO" id="GO:0005634">
    <property type="term" value="C:nucleus"/>
    <property type="evidence" value="ECO:0007669"/>
    <property type="project" value="UniProtKB-UniRule"/>
</dbReference>
<dbReference type="VEuPathDB" id="FungiDB:Malapachy_3455"/>
<evidence type="ECO:0000259" key="7">
    <source>
        <dbReference type="PROSITE" id="PS50118"/>
    </source>
</evidence>
<dbReference type="PRINTS" id="PR00886">
    <property type="entry name" value="HIGHMOBLTY12"/>
</dbReference>
<dbReference type="EMBL" id="LGAV01000001">
    <property type="protein sequence ID" value="KOS16026.1"/>
    <property type="molecule type" value="Genomic_DNA"/>
</dbReference>
<proteinExistence type="inferred from homology"/>
<dbReference type="InterPro" id="IPR050342">
    <property type="entry name" value="HMGB"/>
</dbReference>
<dbReference type="PANTHER" id="PTHR48112:SF22">
    <property type="entry name" value="MITOCHONDRIAL TRANSCRIPTION FACTOR A, ISOFORM B"/>
    <property type="match status" value="1"/>
</dbReference>
<gene>
    <name evidence="8" type="ORF">Malapachy_3455</name>
</gene>
<feature type="domain" description="HMG box" evidence="7">
    <location>
        <begin position="25"/>
        <end position="93"/>
    </location>
</feature>
<protein>
    <submittedName>
        <fullName evidence="8">Non-histone chromosomal protein 6</fullName>
    </submittedName>
</protein>
<dbReference type="PROSITE" id="PS50118">
    <property type="entry name" value="HMG_BOX_2"/>
    <property type="match status" value="1"/>
</dbReference>
<comment type="caution">
    <text evidence="8">The sequence shown here is derived from an EMBL/GenBank/DDBJ whole genome shotgun (WGS) entry which is preliminary data.</text>
</comment>
<evidence type="ECO:0000256" key="6">
    <source>
        <dbReference type="SAM" id="MobiDB-lite"/>
    </source>
</evidence>
<feature type="region of interest" description="Disordered" evidence="6">
    <location>
        <begin position="74"/>
        <end position="97"/>
    </location>
</feature>
<feature type="compositionally biased region" description="Basic and acidic residues" evidence="6">
    <location>
        <begin position="74"/>
        <end position="91"/>
    </location>
</feature>
<dbReference type="Pfam" id="PF00505">
    <property type="entry name" value="HMG_box"/>
    <property type="match status" value="1"/>
</dbReference>
<evidence type="ECO:0000256" key="2">
    <source>
        <dbReference type="ARBA" id="ARBA00023242"/>
    </source>
</evidence>
<dbReference type="RefSeq" id="XP_017993658.1">
    <property type="nucleotide sequence ID" value="XM_018137924.1"/>
</dbReference>
<keyword evidence="2 5" id="KW-0539">Nucleus</keyword>
<evidence type="ECO:0000313" key="8">
    <source>
        <dbReference type="EMBL" id="KOS16026.1"/>
    </source>
</evidence>
<dbReference type="Proteomes" id="UP000037751">
    <property type="component" value="Unassembled WGS sequence"/>
</dbReference>
<dbReference type="PANTHER" id="PTHR48112">
    <property type="entry name" value="HIGH MOBILITY GROUP PROTEIN DSP1"/>
    <property type="match status" value="1"/>
</dbReference>
<evidence type="ECO:0000256" key="4">
    <source>
        <dbReference type="ARBA" id="ARBA00064996"/>
    </source>
</evidence>
<dbReference type="CDD" id="cd01390">
    <property type="entry name" value="HMG-box_NHP6-like"/>
    <property type="match status" value="1"/>
</dbReference>
<sequence length="97" mass="11178">MPKQPTQKVTTGARRTKSKKDPAAPKRPLSAYMFFSQDWRERVKAENPDAGFGDVGRLLGTKWKEMSDEEKKPYIEMANKDKERAEKEKAEYAQNKA</sequence>
<dbReference type="AlphaFoldDB" id="A0A0M8MNF7"/>
<evidence type="ECO:0000256" key="3">
    <source>
        <dbReference type="ARBA" id="ARBA00043963"/>
    </source>
</evidence>
<dbReference type="STRING" id="77020.A0A0M8MNF7"/>
<dbReference type="GeneID" id="28729800"/>
<comment type="subunit">
    <text evidence="4">Weakly associates with the stable SPT16-POB3 heterodimer to form the FACT complex.</text>
</comment>
<keyword evidence="1 5" id="KW-0238">DNA-binding</keyword>
<dbReference type="SUPFAM" id="SSF47095">
    <property type="entry name" value="HMG-box"/>
    <property type="match status" value="1"/>
</dbReference>